<organism evidence="1 2">
    <name type="scientific">Streptomyces rimosus subsp. rimosus</name>
    <dbReference type="NCBI Taxonomy" id="132474"/>
    <lineage>
        <taxon>Bacteria</taxon>
        <taxon>Bacillati</taxon>
        <taxon>Actinomycetota</taxon>
        <taxon>Actinomycetes</taxon>
        <taxon>Kitasatosporales</taxon>
        <taxon>Streptomycetaceae</taxon>
        <taxon>Streptomyces</taxon>
    </lineage>
</organism>
<evidence type="ECO:0000313" key="2">
    <source>
        <dbReference type="Proteomes" id="UP000829494"/>
    </source>
</evidence>
<dbReference type="EMBL" id="CP094298">
    <property type="protein sequence ID" value="UNZ06267.1"/>
    <property type="molecule type" value="Genomic_DNA"/>
</dbReference>
<dbReference type="Proteomes" id="UP000829494">
    <property type="component" value="Chromosome"/>
</dbReference>
<sequence>MTTTQPMTVADLASLAFSKLTAAAESQGDEMFDKHRDEFLGFARGTARMTLGEEAAALLDWQYTGTAELPEGVEQATARLGEGRSEYLRYRITDGDESTFVLVQPCGACGREQIDEVGGLAHLGALLDTAAELAKAARGGDGR</sequence>
<dbReference type="RefSeq" id="WP_003981168.1">
    <property type="nucleotide sequence ID" value="NZ_CP043497.1"/>
</dbReference>
<accession>A0ABY3Z9Y6</accession>
<dbReference type="GeneID" id="66854599"/>
<protein>
    <submittedName>
        <fullName evidence="1">Uncharacterized protein</fullName>
    </submittedName>
</protein>
<name>A0ABY3Z9Y6_STRRM</name>
<reference evidence="1 2" key="1">
    <citation type="submission" date="2022-03" db="EMBL/GenBank/DDBJ databases">
        <title>Complete genome of Streptomyces rimosus ssp. rimosus R7 (=ATCC 10970).</title>
        <authorList>
            <person name="Beganovic S."/>
            <person name="Ruckert C."/>
            <person name="Busche T."/>
            <person name="Kalinowski J."/>
            <person name="Wittmann C."/>
        </authorList>
    </citation>
    <scope>NUCLEOTIDE SEQUENCE [LARGE SCALE GENOMIC DNA]</scope>
    <source>
        <strain evidence="1 2">R7</strain>
    </source>
</reference>
<dbReference type="InterPro" id="IPR045675">
    <property type="entry name" value="DUF6195"/>
</dbReference>
<dbReference type="Pfam" id="PF19695">
    <property type="entry name" value="DUF6195"/>
    <property type="match status" value="1"/>
</dbReference>
<proteinExistence type="predicted"/>
<keyword evidence="2" id="KW-1185">Reference proteome</keyword>
<gene>
    <name evidence="1" type="ORF">SRIMR7_29375</name>
</gene>
<evidence type="ECO:0000313" key="1">
    <source>
        <dbReference type="EMBL" id="UNZ06267.1"/>
    </source>
</evidence>